<dbReference type="InterPro" id="IPR001296">
    <property type="entry name" value="Glyco_trans_1"/>
</dbReference>
<dbReference type="PANTHER" id="PTHR12526">
    <property type="entry name" value="GLYCOSYLTRANSFERASE"/>
    <property type="match status" value="1"/>
</dbReference>
<feature type="domain" description="Glycosyl transferase family 1" evidence="1">
    <location>
        <begin position="166"/>
        <end position="332"/>
    </location>
</feature>
<dbReference type="GO" id="GO:0016757">
    <property type="term" value="F:glycosyltransferase activity"/>
    <property type="evidence" value="ECO:0007669"/>
    <property type="project" value="InterPro"/>
</dbReference>
<organism evidence="2 3">
    <name type="scientific">Paenibacillus larvae subsp. pulvifaciens</name>
    <dbReference type="NCBI Taxonomy" id="1477"/>
    <lineage>
        <taxon>Bacteria</taxon>
        <taxon>Bacillati</taxon>
        <taxon>Bacillota</taxon>
        <taxon>Bacilli</taxon>
        <taxon>Bacillales</taxon>
        <taxon>Paenibacillaceae</taxon>
        <taxon>Paenibacillus</taxon>
    </lineage>
</organism>
<proteinExistence type="predicted"/>
<dbReference type="EMBL" id="CP020557">
    <property type="protein sequence ID" value="ARF68332.1"/>
    <property type="molecule type" value="Genomic_DNA"/>
</dbReference>
<dbReference type="Pfam" id="PF00534">
    <property type="entry name" value="Glycos_transf_1"/>
    <property type="match status" value="1"/>
</dbReference>
<evidence type="ECO:0000313" key="3">
    <source>
        <dbReference type="Proteomes" id="UP000192727"/>
    </source>
</evidence>
<dbReference type="Proteomes" id="UP000192727">
    <property type="component" value="Chromosome"/>
</dbReference>
<evidence type="ECO:0000313" key="2">
    <source>
        <dbReference type="EMBL" id="ARF68332.1"/>
    </source>
</evidence>
<protein>
    <submittedName>
        <fullName evidence="2">Glycosyl transferase family 1</fullName>
    </submittedName>
</protein>
<sequence length="354" mass="40149">MNVLFAYYVPSGGVDSLNRHRCRGLLDQGHQGHCLYYYPGSGQQNANGIPTFITNDDEEIRQLIRQVPYDVVVATTDYCTFPRFRNLGYAGKFILEIQGYGPQHVARSELTKGISCINAYASALLNPKTAHIAALFDELFPAIPKFHFNNPFDSNSFTYRPCSKYTNPIIAWVGRLEDNKNWREFLQIAYHLVHLHNSNIRIWMFEDPNLSSAEERAAFTSELERLRLKDHLTLYQNVPNEQMQSCFSIIGDSGGFLCLTSKEEGGPYAVLEAMSCRCPILSSRKDGIMSTLQHNVTGKLYTLGNVGEAFLEAIELMHNPTLREQIRANAQARVISEFSIEQYIQNFLGMLRAI</sequence>
<accession>A0A1V0UTK8</accession>
<name>A0A1V0UTK8_9BACL</name>
<gene>
    <name evidence="2" type="ORF">B7C51_11705</name>
</gene>
<keyword evidence="2" id="KW-0808">Transferase</keyword>
<dbReference type="RefSeq" id="WP_083040040.1">
    <property type="nucleotide sequence ID" value="NZ_CP020557.1"/>
</dbReference>
<dbReference type="AlphaFoldDB" id="A0A1V0UTK8"/>
<dbReference type="SUPFAM" id="SSF53756">
    <property type="entry name" value="UDP-Glycosyltransferase/glycogen phosphorylase"/>
    <property type="match status" value="1"/>
</dbReference>
<reference evidence="2 3" key="1">
    <citation type="submission" date="2017-03" db="EMBL/GenBank/DDBJ databases">
        <title>Paenibacillus larvae genome sequencing.</title>
        <authorList>
            <person name="Dingman D.W."/>
        </authorList>
    </citation>
    <scope>NUCLEOTIDE SEQUENCE [LARGE SCALE GENOMIC DNA]</scope>
    <source>
        <strain evidence="2 3">SAG 10367</strain>
    </source>
</reference>
<dbReference type="CDD" id="cd03801">
    <property type="entry name" value="GT4_PimA-like"/>
    <property type="match status" value="1"/>
</dbReference>
<dbReference type="PANTHER" id="PTHR12526:SF630">
    <property type="entry name" value="GLYCOSYLTRANSFERASE"/>
    <property type="match status" value="1"/>
</dbReference>
<dbReference type="Gene3D" id="3.40.50.2000">
    <property type="entry name" value="Glycogen Phosphorylase B"/>
    <property type="match status" value="1"/>
</dbReference>
<evidence type="ECO:0000259" key="1">
    <source>
        <dbReference type="Pfam" id="PF00534"/>
    </source>
</evidence>